<organism evidence="1 2">
    <name type="scientific">Oryza meyeriana var. granulata</name>
    <dbReference type="NCBI Taxonomy" id="110450"/>
    <lineage>
        <taxon>Eukaryota</taxon>
        <taxon>Viridiplantae</taxon>
        <taxon>Streptophyta</taxon>
        <taxon>Embryophyta</taxon>
        <taxon>Tracheophyta</taxon>
        <taxon>Spermatophyta</taxon>
        <taxon>Magnoliopsida</taxon>
        <taxon>Liliopsida</taxon>
        <taxon>Poales</taxon>
        <taxon>Poaceae</taxon>
        <taxon>BOP clade</taxon>
        <taxon>Oryzoideae</taxon>
        <taxon>Oryzeae</taxon>
        <taxon>Oryzinae</taxon>
        <taxon>Oryza</taxon>
        <taxon>Oryza meyeriana</taxon>
    </lineage>
</organism>
<reference evidence="1 2" key="1">
    <citation type="submission" date="2019-11" db="EMBL/GenBank/DDBJ databases">
        <title>Whole genome sequence of Oryza granulata.</title>
        <authorList>
            <person name="Li W."/>
        </authorList>
    </citation>
    <scope>NUCLEOTIDE SEQUENCE [LARGE SCALE GENOMIC DNA]</scope>
    <source>
        <strain evidence="2">cv. Menghai</strain>
        <tissue evidence="1">Leaf</tissue>
    </source>
</reference>
<evidence type="ECO:0000313" key="1">
    <source>
        <dbReference type="EMBL" id="KAF0903698.1"/>
    </source>
</evidence>
<name>A0A6G1CTB0_9ORYZ</name>
<comment type="caution">
    <text evidence="1">The sequence shown here is derived from an EMBL/GenBank/DDBJ whole genome shotgun (WGS) entry which is preliminary data.</text>
</comment>
<protein>
    <submittedName>
        <fullName evidence="1">Uncharacterized protein</fullName>
    </submittedName>
</protein>
<proteinExistence type="predicted"/>
<dbReference type="OrthoDB" id="694434at2759"/>
<evidence type="ECO:0000313" key="2">
    <source>
        <dbReference type="Proteomes" id="UP000479710"/>
    </source>
</evidence>
<dbReference type="InterPro" id="IPR051650">
    <property type="entry name" value="SL_signaling_regulator"/>
</dbReference>
<dbReference type="PANTHER" id="PTHR43572">
    <property type="entry name" value="CHAPERONE PROTEIN CLPD, CHLOROPLASTIC"/>
    <property type="match status" value="1"/>
</dbReference>
<dbReference type="EMBL" id="SPHZ02000008">
    <property type="protein sequence ID" value="KAF0903698.1"/>
    <property type="molecule type" value="Genomic_DNA"/>
</dbReference>
<accession>A0A6G1CTB0</accession>
<dbReference type="Proteomes" id="UP000479710">
    <property type="component" value="Unassembled WGS sequence"/>
</dbReference>
<dbReference type="AlphaFoldDB" id="A0A6G1CTB0"/>
<keyword evidence="2" id="KW-1185">Reference proteome</keyword>
<gene>
    <name evidence="1" type="ORF">E2562_029070</name>
</gene>
<dbReference type="PANTHER" id="PTHR43572:SF38">
    <property type="entry name" value="PROTEIN SMAX1-LIKE 6"/>
    <property type="match status" value="1"/>
</dbReference>
<sequence>MRREQNDLCFAVSLDRLPFVSASSSSSADKPPVSNSLMTPTAVKVELSQLILAILDDPVVSLVFGEAGFRSGGIKLAILRPMPPMPLLGRGLPTHSRPPPLFLCSFAAANDADVPLPAGYLVSVGEENCCHIAKILSRGRNPMLVSVKAASAADDFVAASSYHIIHIEPNSINK</sequence>